<feature type="domain" description="Cadherin" evidence="18">
    <location>
        <begin position="210"/>
        <end position="318"/>
    </location>
</feature>
<feature type="domain" description="EGF-like" evidence="17">
    <location>
        <begin position="4160"/>
        <end position="4199"/>
    </location>
</feature>
<keyword evidence="10 13" id="KW-1015">Disulfide bond</keyword>
<dbReference type="FunFam" id="2.60.40.60:FF:000033">
    <property type="entry name" value="FAT atypical cadherin 1"/>
    <property type="match status" value="1"/>
</dbReference>
<keyword evidence="11" id="KW-0325">Glycoprotein</keyword>
<feature type="domain" description="Cadherin" evidence="18">
    <location>
        <begin position="3407"/>
        <end position="3508"/>
    </location>
</feature>
<feature type="domain" description="Cadherin" evidence="18">
    <location>
        <begin position="2159"/>
        <end position="2261"/>
    </location>
</feature>
<feature type="domain" description="EGF-like" evidence="17">
    <location>
        <begin position="4200"/>
        <end position="4236"/>
    </location>
</feature>
<dbReference type="SUPFAM" id="SSF57196">
    <property type="entry name" value="EGF/Laminin"/>
    <property type="match status" value="4"/>
</dbReference>
<organism evidence="19 20">
    <name type="scientific">Pinctada imbricata</name>
    <name type="common">Atlantic pearl-oyster</name>
    <name type="synonym">Pinctada martensii</name>
    <dbReference type="NCBI Taxonomy" id="66713"/>
    <lineage>
        <taxon>Eukaryota</taxon>
        <taxon>Metazoa</taxon>
        <taxon>Spiralia</taxon>
        <taxon>Lophotrochozoa</taxon>
        <taxon>Mollusca</taxon>
        <taxon>Bivalvia</taxon>
        <taxon>Autobranchia</taxon>
        <taxon>Pteriomorphia</taxon>
        <taxon>Pterioida</taxon>
        <taxon>Pterioidea</taxon>
        <taxon>Pteriidae</taxon>
        <taxon>Pinctada</taxon>
    </lineage>
</organism>
<dbReference type="Gene3D" id="2.60.40.60">
    <property type="entry name" value="Cadherins"/>
    <property type="match status" value="33"/>
</dbReference>
<feature type="domain" description="Cadherin" evidence="18">
    <location>
        <begin position="2262"/>
        <end position="2362"/>
    </location>
</feature>
<dbReference type="SMART" id="SM00112">
    <property type="entry name" value="CA"/>
    <property type="match status" value="33"/>
</dbReference>
<dbReference type="FunFam" id="2.60.40.60:FF:000039">
    <property type="entry name" value="FAT atypical cadherin 3"/>
    <property type="match status" value="1"/>
</dbReference>
<dbReference type="FunFam" id="2.10.25.10:FF:000012">
    <property type="entry name" value="Delta-like protein"/>
    <property type="match status" value="1"/>
</dbReference>
<feature type="domain" description="EGF-like" evidence="17">
    <location>
        <begin position="4121"/>
        <end position="4158"/>
    </location>
</feature>
<evidence type="ECO:0000259" key="18">
    <source>
        <dbReference type="PROSITE" id="PS50268"/>
    </source>
</evidence>
<dbReference type="FunFam" id="2.60.40.60:FF:000013">
    <property type="entry name" value="Cadherin EGF LAG seven-pass G-type receptor"/>
    <property type="match status" value="2"/>
</dbReference>
<dbReference type="SUPFAM" id="SSF49899">
    <property type="entry name" value="Concanavalin A-like lectins/glucanases"/>
    <property type="match status" value="1"/>
</dbReference>
<evidence type="ECO:0000259" key="16">
    <source>
        <dbReference type="PROSITE" id="PS50025"/>
    </source>
</evidence>
<comment type="caution">
    <text evidence="13">Lacks conserved residue(s) required for the propagation of feature annotation.</text>
</comment>
<dbReference type="GO" id="GO:0007156">
    <property type="term" value="P:homophilic cell adhesion via plasma membrane adhesion molecules"/>
    <property type="evidence" value="ECO:0007669"/>
    <property type="project" value="InterPro"/>
</dbReference>
<dbReference type="PRINTS" id="PR00205">
    <property type="entry name" value="CADHERIN"/>
</dbReference>
<feature type="domain" description="Cadherin" evidence="18">
    <location>
        <begin position="332"/>
        <end position="431"/>
    </location>
</feature>
<feature type="compositionally biased region" description="Polar residues" evidence="14">
    <location>
        <begin position="4624"/>
        <end position="4636"/>
    </location>
</feature>
<keyword evidence="2 13" id="KW-0245">EGF-like domain</keyword>
<feature type="domain" description="Cadherin" evidence="18">
    <location>
        <begin position="1977"/>
        <end position="2057"/>
    </location>
</feature>
<feature type="transmembrane region" description="Helical" evidence="15">
    <location>
        <begin position="4293"/>
        <end position="4316"/>
    </location>
</feature>
<dbReference type="FunFam" id="2.60.40.60:FF:000059">
    <property type="entry name" value="FAT atypical cadherin 3"/>
    <property type="match status" value="1"/>
</dbReference>
<feature type="domain" description="Cadherin" evidence="18">
    <location>
        <begin position="2571"/>
        <end position="2673"/>
    </location>
</feature>
<dbReference type="FunFam" id="2.60.40.60:FF:000037">
    <property type="entry name" value="FAT atypical cadherin 1"/>
    <property type="match status" value="1"/>
</dbReference>
<dbReference type="Pfam" id="PF00028">
    <property type="entry name" value="Cadherin"/>
    <property type="match status" value="27"/>
</dbReference>
<keyword evidence="8 15" id="KW-1133">Transmembrane helix</keyword>
<dbReference type="GO" id="GO:0005886">
    <property type="term" value="C:plasma membrane"/>
    <property type="evidence" value="ECO:0007669"/>
    <property type="project" value="InterPro"/>
</dbReference>
<proteinExistence type="predicted"/>
<dbReference type="InterPro" id="IPR020894">
    <property type="entry name" value="Cadherin_CS"/>
</dbReference>
<feature type="compositionally biased region" description="Basic and acidic residues" evidence="14">
    <location>
        <begin position="1"/>
        <end position="16"/>
    </location>
</feature>
<feature type="domain" description="Cadherin" evidence="18">
    <location>
        <begin position="2674"/>
        <end position="2781"/>
    </location>
</feature>
<keyword evidence="7" id="KW-0130">Cell adhesion</keyword>
<feature type="region of interest" description="Disordered" evidence="14">
    <location>
        <begin position="4570"/>
        <end position="4665"/>
    </location>
</feature>
<feature type="domain" description="Cadherin" evidence="18">
    <location>
        <begin position="2885"/>
        <end position="2992"/>
    </location>
</feature>
<dbReference type="Gene3D" id="2.60.120.200">
    <property type="match status" value="1"/>
</dbReference>
<dbReference type="FunFam" id="2.60.40.60:FF:000024">
    <property type="entry name" value="FAT atypical cadherin 3"/>
    <property type="match status" value="2"/>
</dbReference>
<dbReference type="FunFam" id="2.60.40.60:FF:000080">
    <property type="entry name" value="FAT atypical cadherin 1"/>
    <property type="match status" value="1"/>
</dbReference>
<evidence type="ECO:0000313" key="20">
    <source>
        <dbReference type="Proteomes" id="UP001186944"/>
    </source>
</evidence>
<evidence type="ECO:0000256" key="10">
    <source>
        <dbReference type="ARBA" id="ARBA00023157"/>
    </source>
</evidence>
<feature type="disulfide bond" evidence="13">
    <location>
        <begin position="4226"/>
        <end position="4235"/>
    </location>
</feature>
<evidence type="ECO:0000256" key="7">
    <source>
        <dbReference type="ARBA" id="ARBA00022889"/>
    </source>
</evidence>
<evidence type="ECO:0000256" key="13">
    <source>
        <dbReference type="PROSITE-ProRule" id="PRU00076"/>
    </source>
</evidence>
<dbReference type="Gene3D" id="2.10.25.10">
    <property type="entry name" value="Laminin"/>
    <property type="match status" value="5"/>
</dbReference>
<comment type="caution">
    <text evidence="19">The sequence shown here is derived from an EMBL/GenBank/DDBJ whole genome shotgun (WGS) entry which is preliminary data.</text>
</comment>
<keyword evidence="5" id="KW-0677">Repeat</keyword>
<evidence type="ECO:0000256" key="1">
    <source>
        <dbReference type="ARBA" id="ARBA00004479"/>
    </source>
</evidence>
<feature type="compositionally biased region" description="Pro residues" evidence="14">
    <location>
        <begin position="4433"/>
        <end position="4443"/>
    </location>
</feature>
<dbReference type="FunFam" id="2.60.40.60:FF:000041">
    <property type="entry name" value="FAT atypical cadherin 1"/>
    <property type="match status" value="1"/>
</dbReference>
<dbReference type="InterPro" id="IPR002126">
    <property type="entry name" value="Cadherin-like_dom"/>
</dbReference>
<dbReference type="FunFam" id="2.60.40.60:FF:000276">
    <property type="entry name" value="FAT atypical cadherin 2"/>
    <property type="match status" value="1"/>
</dbReference>
<feature type="domain" description="Cadherin" evidence="18">
    <location>
        <begin position="1122"/>
        <end position="1222"/>
    </location>
</feature>
<feature type="domain" description="EGF-like" evidence="17">
    <location>
        <begin position="3879"/>
        <end position="3916"/>
    </location>
</feature>
<dbReference type="FunFam" id="2.60.40.60:FF:000032">
    <property type="entry name" value="FAT atypical cadherin 1"/>
    <property type="match status" value="1"/>
</dbReference>
<feature type="domain" description="Cadherin" evidence="18">
    <location>
        <begin position="3197"/>
        <end position="3300"/>
    </location>
</feature>
<dbReference type="PANTHER" id="PTHR24026:SF136">
    <property type="entry name" value="PROTOCADHERIN-23"/>
    <property type="match status" value="1"/>
</dbReference>
<dbReference type="FunFam" id="2.60.40.60:FF:000100">
    <property type="entry name" value="protocadherin Fat 2"/>
    <property type="match status" value="1"/>
</dbReference>
<feature type="domain" description="Cadherin" evidence="18">
    <location>
        <begin position="3301"/>
        <end position="3406"/>
    </location>
</feature>
<comment type="subcellular location">
    <subcellularLocation>
        <location evidence="1">Membrane</location>
        <topology evidence="1">Single-pass type I membrane protein</topology>
    </subcellularLocation>
</comment>
<feature type="domain" description="Cadherin" evidence="18">
    <location>
        <begin position="1642"/>
        <end position="1746"/>
    </location>
</feature>
<keyword evidence="9 15" id="KW-0472">Membrane</keyword>
<feature type="domain" description="Cadherin" evidence="18">
    <location>
        <begin position="806"/>
        <end position="904"/>
    </location>
</feature>
<dbReference type="PROSITE" id="PS00022">
    <property type="entry name" value="EGF_1"/>
    <property type="match status" value="5"/>
</dbReference>
<evidence type="ECO:0000256" key="8">
    <source>
        <dbReference type="ARBA" id="ARBA00022989"/>
    </source>
</evidence>
<keyword evidence="6 12" id="KW-0106">Calcium</keyword>
<dbReference type="FunFam" id="2.60.40.60:FF:000084">
    <property type="entry name" value="FAT atypical cadherin 3"/>
    <property type="match status" value="1"/>
</dbReference>
<dbReference type="FunFam" id="2.60.40.60:FF:000015">
    <property type="entry name" value="FAT atypical cadherin 1"/>
    <property type="match status" value="3"/>
</dbReference>
<keyword evidence="3 15" id="KW-0812">Transmembrane</keyword>
<dbReference type="InterPro" id="IPR000742">
    <property type="entry name" value="EGF"/>
</dbReference>
<dbReference type="FunFam" id="2.60.40.60:FF:000020">
    <property type="entry name" value="Dachsous cadherin-related 1b"/>
    <property type="match status" value="3"/>
</dbReference>
<sequence length="4759" mass="527704">MGRRGCHGDEIEEKKGGAGNLQNYTKPKPLDIKKEEMSVKSWRNVTMGGHRSRWWRSRTLILKYTWIVLLCILDLSASTLSLTINQEDFLFTQKLYNATIPEMAPGKTFVKSEKKMGIFISDPKISVIYKIEDGDKSGIFKCEEVRVGDFVFLRVRTLSNSFGSLNRELESRYHLKIKAIGQISQGNSVTTTTDLIINVLDKNDLYPLFDKDVYNTTISEDTDLFTSVLTVSASDGDVGVNSDIYYRFVQKTNAFAIHPTSGVITLTRRLDYFVQSRYNFDVVAEDRGPKSRGHNGFVSRFAKITILVSRANFFSPQISFKRLPILEDSGQENGHAGIVYAIMSVTDDDIDVNGKIDSVRILEDASGSFKIFPTNDIEQYELALVKKLTESKISNNFDIVIEATDRGDPPRSSTSRIPVNIHLLGQGRKLFAQEKFEAAILENIPVGSSVTYLRASDRDIGQTSGVEYEIVGGNDLKWFKVNKNTGLVTTAVSIDAESAKFVTLKVNALDLRGEGQALSNSVLVNVTILDCNDNSPVFSINETNIAFDENLEIGASVFSVKAVDADQGDNGKISYSITNTDKVPFTINHFNGTIMMSEVLDYETMKRLYKVKVRASDWGSPFQRESEIVLHFHLGDINDNKPRFEKVDCSGYISREADVGTEVITVPAIDFDYNILSYYIISGNDDLCFTMDTISGTLILNCSMSEETANERVIVVGVRDDKYEADPVTVTLTLVNTKKNLQLSNKDANVQCHQTNASQELTRLLQISRKNNQVAEDSKMLETQNLEAQNIHAPVFNASMLIANDISENIAVGSTVLKVAAYDLDTGYNGLLKYSVIDGDPYDQFQINPSTGEISVVAKLDREQISRYDLEVLISDLAPVGLRKSSSAVISFNILDENDNVPKFEKESYEAKISEGILVNSTVIQVIARDDDLGRNGRVEYSLAADTNLFAVDPKNGIITVNKALDREVKDTYLIPIRAHDLGEKSQSATTTVKVTLLDVNDNVPKFIPEIYEIKLREDLPLGVVVATLKAEDLDLGENGKIKYQLLYGVEDTFEIDESTGIIRLVKALDFETRQVYNISAHASDGGRPPLMSACFVNIEVIDVNENVEPPVFEHFYEVGVIRENKSVGSVVMVISATDSDGPVDRNSNRSPVTYSIRDGSGLGFFTIDNDGTIRTSKVLDRETTDHYWLTVYATDRGIVPLHARLEVYIKVIDVNDNVPQFYKPVYYMEVEENSSPGRVVGQVQAYDKDDNPTQELSYSITDSDSTGGFAINSITGVIATTKKRLDRDSGHSQRIIEVTVSDNGKPNLSSTAKVIITLLDINDNKPQFLDKLYRVRVASLGPEVKHEPIIRVTAKDKDEGKFADITYKLRGKTAKQFSIDGSTGMIYADGPLLPNSYELKVRAYDGGKPRKKDTTRVRLEVQAPPLAPPSLPPRFAQSSISLDVFENCEIGQLVGLVNVDADRPDQLWYSIIDGDDWDQFTIHPNYASILVAKPLDRETKDRYNLTVTATNGVHSTTVQVNITVFDVNDNTPCFSNGSYDVTVSESASPGTKVIQVTATDRDNQGRLIYKFTSAENEASLGLFEIDSESGIIKVKKPLDREVMSMHELTVMVRDQGVQSNRNYTRVIVRVQDHNDHAPAFLSDVIDVRVFETSAVGTAVVQLTALDQDKGANAEVSYTIVAGNIDLAFAVDETLGIVSVAKELDKTVKSQYKLIVVATDNGVVPLSSTATVHIMVTMSTNAPPKFLHSKYGASIDENSAPGSHVTSVFADSQSSVMYAITEGNDQDTFAVNPNSGVVYLNKGLDFELKDFYNLTILASNIISKTDSVSVGVQIIDTNDNEPFFLSLNYKGSITESALPGTLVLDPEGQPLVIKADDKDSGQNARLVFKITDPKEAAFFDIDSTTGAIKTSSPLDHELFDRLEFYVQVSDQGHPQLTAAAVAKVVVHIVDVNDNAPAFELPTFHGTVWLPTAANVPVIAIKAVDPDTKTTEGLKFSLTDGDHEKFLIDQTTGMIYVKNETNMAAKYDLKVTASDGKFDTSVDVIISISQQSKSGLTLSQQEMQVAVKENLNFTQLLAVIQVPHSLNQHLVFTLLNYQDKFSIVRTSGVLQTKGIPLDREDQAMYRLIVLVEDLSDSSRIAHILVKVTVEDQNDNAPTFVNLPYDTVVPIDADVGTTIRQATAIDRDQGSNGEVVFSLSQGYGDHFEVDTDSGKITILNKLSDSDVNKEMVLIVQAQDKGTPSLTSTVFVNIRIISSSHPVFPTHYYTTTVREDIPPGSPIFSVNATSPIGHKLIYSIASGDPYKEFDVDFNLGVIKVTSNLDYESTQEYNLTIRASDVKTGSYAEAKLNLKVMDVNDQRPSFSHYKYTSVLSEAVPIGTTVTIVTASDLDTGLNSLVHYDIIPVQDQLAPYFEIDSQSGLITTYQPLDHESNQEFNIIITATDAGLPANTAYVPVHIIITDLNDNPPYFDQPSYNCFITDQTASLIVTKVSASDPDLCSQGHLEYAIVEGNIGQAFIIDSKSGVITVSSRHKNDLYHNYLLNISVTDGVFTSYTRVSINVRNGNKQSPVFQQQVYQTSILENVGEGMLVVTVTATDEDRGNYGMLTYTILSDEMRKHFTIDADTGEVYAAQSFDREEQGQYSVTVAVTDNGGRMGFTILNVDITDINDNVPQFSMREYKANVAANATVGNKIIQIQATDADLGQSGHVTYEMHSGNLVNAGELFALDTNTGFISVKQNLSAHANQIFQFFVTATDHGQTQLKNTVPVEIYVLTSDQSPPLVKPHNSFVIPSEEMVGTVIGTIVALGSDSLDYSIISGFLPIHNSEDVFSIDSTGQIRLMEKWKESKLPKYEFSVKVQSKNNPRLFAYSEVEVVVSNLDSSRPEFEAHEYDVTLAENSEVRTKVVRCRMLDSGKTFANVRYKFDDHTIRAYENMFAIDPFSGWITLESEADREKQDFYNLTVIAETKGSAKKSLNTTVVNIEITDHNDNPPIFSQSHYIAAVNEDALTGTILMTLSTHDADIKPNTDVEYLVVEGDPMGKFKVHRSGEIYVSKILDRETQARYEILIAATDGGMASMATITIDILDANDNTPVCEQPLHQVVLSEDVEPNTLITQIKATDADDRMTPNAVIQYRLKGDNTLFQVNKEKGVLTNSVQLDRENMAEHHLIISAVDGDGKSCDTEVYIELSDVNDNPPAFVDLPTEYSIPESTEVDTLIMRVYTFDPDLGINRQVKYKLKNDSDGTFSIDEESGILKLEKAVDREFKPKHTLVLTAYDQGTPSLTSEASIDIVLLDENDNPPEFVRTTYTADIKEDAPIGSRVVRVTATSKDIGENARMTYLITAGNNMGKFVIDQNRGSDVRVANDLDREAVAEYILTVVARDNGQPPLSSSAFVTINIVDVNDNAPWFSQTIYRTSILESLPVGASVTQVMASDMDTPVNAQLSFSILSGDKEEHFIIDKKTGNITINRLLDREQVSRYNLDVRVVNGHLFADTKVIVEVKDVNDCPPRFSKQNYTATVQEDRNIGYPIVNFTVVDDDLPPNGKPFTFDIIAGNEGGQFRIDNSGVLSTASKFNHYIKDSYYLIVRAFDNGSPPMYSDVPILITIVEKGLNPPVVKNLDISLNAYLDRFPGGIIGTLEAKDEDTYDDLIYKVISPNRHLFDVDKRLGKIIAFPDLDPGNYVINISVYDGHFLVYGAVNVEVNSISKSMLDSAITVQLQDVSPEQFFSNHKRNFQKAVKRIMNVRNRDVEILNVQPSDWSLTPPEVTSRRRRSTSNDLDVLFAVRKSGSSFYRQRKVQRKVQSNIDVLQSTLNVRVLRIMDDICPQESCKNGQCVSFIQFDNSLTPLDVAGSSYVTGRHYYVYKCICSNGMEGDSCPDETITMPTCASIMCPYNKQCQYNPYSGPQCVCPEGKTGEYCEREVPGLGRCTDFSCYKGEKPMTFAGNSYAKWTLKEEFTIERRLSLTLRMKTRHRQASLMYVKGQFDYSILEVKNGRVQYKFNCGKGEGLVVIPRAVDDGEWHTIQVERNGREAEIKLDRQFTGYGVAPGVHEVLNLNSNDVYFGAEVDINFGGYHDIRRGFDGCMEDIKLFNVRLPFDGQNAVVLNPEFKDVEFHCKDTFPGIDGTNICSTLPCMNGGRCETDGKLVYNCICPDRFVGTRCELDTDPCADSPCRNDGTCQIIPDSPNDFRCVCKDNLKGKFCEYGRWCNSNPCFYGGTCIEGTNNYICMCPYGFAGTNCEVRNGCDSSPCQNDGKCLPAGQSYICNCTGNHGGKHCENLVLTPQISSNSAGITQIELYVIIGIASGLIFLAFLFVIVQCIRRHRHRRRGRGNLHVRCDDGETEVMLKGISDYKKGCKVSQCDISIPPPSPCPPPVPNRPASYTPSNHDSLNTLNNFDNVRNYGSAADDLENCHNIPYTQEFLASFAPPPRSNASMPPSLPPPPPSNPPSDTDSIQKPWENEYPNMLGHLEEKHHPEKFPRRQQGALCPETSSFSSFQQSESEDEPDYHWDASDWAPRPSLPNISELPMREIPDSPSSSPHSNESNTHIGYQTFQDTEMYTDPEMLESEYVGDSEFADNECDNDDQCYMSPPNYHKVLGLPQTPEGNEDEEEDSYRLPQDNLVMHPNQYLPNHSFNQSQEFSGERDSQSDWPEPPSCDENDFYTSENDDNEVVTYGFPNSSKLAKGFLSDGGITDSEYNVRNSVIDRMSMSLGGNASTNVSMSDISGLCDIEDSEVNLSGDGDSDSENDETTPLSNSHQHHTTV</sequence>
<feature type="domain" description="Cadherin" evidence="18">
    <location>
        <begin position="2781"/>
        <end position="2884"/>
    </location>
</feature>
<dbReference type="InterPro" id="IPR015919">
    <property type="entry name" value="Cadherin-like_sf"/>
</dbReference>
<dbReference type="InterPro" id="IPR001881">
    <property type="entry name" value="EGF-like_Ca-bd_dom"/>
</dbReference>
<feature type="region of interest" description="Disordered" evidence="14">
    <location>
        <begin position="4726"/>
        <end position="4759"/>
    </location>
</feature>
<dbReference type="SUPFAM" id="SSF49313">
    <property type="entry name" value="Cadherin-like"/>
    <property type="match status" value="34"/>
</dbReference>
<evidence type="ECO:0000256" key="9">
    <source>
        <dbReference type="ARBA" id="ARBA00023136"/>
    </source>
</evidence>
<feature type="compositionally biased region" description="Low complexity" evidence="14">
    <location>
        <begin position="4530"/>
        <end position="4541"/>
    </location>
</feature>
<feature type="domain" description="Cadherin" evidence="18">
    <location>
        <begin position="3094"/>
        <end position="3196"/>
    </location>
</feature>
<gene>
    <name evidence="19" type="ORF">FSP39_013258</name>
</gene>
<feature type="domain" description="Cadherin" evidence="18">
    <location>
        <begin position="1536"/>
        <end position="1641"/>
    </location>
</feature>
<feature type="domain" description="Cadherin" evidence="18">
    <location>
        <begin position="2363"/>
        <end position="2469"/>
    </location>
</feature>
<evidence type="ECO:0000313" key="19">
    <source>
        <dbReference type="EMBL" id="KAK3099997.1"/>
    </source>
</evidence>
<feature type="compositionally biased region" description="Acidic residues" evidence="14">
    <location>
        <begin position="4570"/>
        <end position="4580"/>
    </location>
</feature>
<dbReference type="SMART" id="SM00181">
    <property type="entry name" value="EGF"/>
    <property type="match status" value="6"/>
</dbReference>
<feature type="compositionally biased region" description="Acidic residues" evidence="14">
    <location>
        <begin position="4651"/>
        <end position="4665"/>
    </location>
</feature>
<feature type="domain" description="Cadherin" evidence="18">
    <location>
        <begin position="539"/>
        <end position="644"/>
    </location>
</feature>
<feature type="domain" description="Cadherin" evidence="18">
    <location>
        <begin position="653"/>
        <end position="744"/>
    </location>
</feature>
<keyword evidence="20" id="KW-1185">Reference proteome</keyword>
<feature type="domain" description="Cadherin" evidence="18">
    <location>
        <begin position="3509"/>
        <end position="3613"/>
    </location>
</feature>
<dbReference type="CDD" id="cd00054">
    <property type="entry name" value="EGF_CA"/>
    <property type="match status" value="4"/>
</dbReference>
<feature type="disulfide bond" evidence="13">
    <location>
        <begin position="3906"/>
        <end position="3915"/>
    </location>
</feature>
<dbReference type="InterPro" id="IPR001791">
    <property type="entry name" value="Laminin_G"/>
</dbReference>
<dbReference type="InterPro" id="IPR013320">
    <property type="entry name" value="ConA-like_dom_sf"/>
</dbReference>
<feature type="domain" description="Cadherin" evidence="18">
    <location>
        <begin position="2993"/>
        <end position="3093"/>
    </location>
</feature>
<dbReference type="SMART" id="SM00282">
    <property type="entry name" value="LamG"/>
    <property type="match status" value="1"/>
</dbReference>
<protein>
    <submittedName>
        <fullName evidence="19">Uncharacterized protein</fullName>
    </submittedName>
</protein>
<evidence type="ECO:0000256" key="12">
    <source>
        <dbReference type="PROSITE-ProRule" id="PRU00043"/>
    </source>
</evidence>
<feature type="domain" description="Cadherin" evidence="18">
    <location>
        <begin position="1223"/>
        <end position="1329"/>
    </location>
</feature>
<dbReference type="PROSITE" id="PS01186">
    <property type="entry name" value="EGF_2"/>
    <property type="match status" value="1"/>
</dbReference>
<evidence type="ECO:0000256" key="5">
    <source>
        <dbReference type="ARBA" id="ARBA00022737"/>
    </source>
</evidence>
<feature type="region of interest" description="Disordered" evidence="14">
    <location>
        <begin position="4471"/>
        <end position="4543"/>
    </location>
</feature>
<feature type="domain" description="Cadherin" evidence="18">
    <location>
        <begin position="92"/>
        <end position="209"/>
    </location>
</feature>
<accession>A0AA89C5C8</accession>
<dbReference type="FunFam" id="2.60.40.60:FF:000053">
    <property type="entry name" value="FAT atypical cadherin 3"/>
    <property type="match status" value="1"/>
</dbReference>
<feature type="domain" description="Cadherin" evidence="18">
    <location>
        <begin position="2058"/>
        <end position="2158"/>
    </location>
</feature>
<feature type="domain" description="Cadherin" evidence="18">
    <location>
        <begin position="905"/>
        <end position="1007"/>
    </location>
</feature>
<evidence type="ECO:0000256" key="15">
    <source>
        <dbReference type="SAM" id="Phobius"/>
    </source>
</evidence>
<feature type="disulfide bond" evidence="13">
    <location>
        <begin position="4189"/>
        <end position="4198"/>
    </location>
</feature>
<evidence type="ECO:0000256" key="6">
    <source>
        <dbReference type="ARBA" id="ARBA00022837"/>
    </source>
</evidence>
<feature type="disulfide bond" evidence="13">
    <location>
        <begin position="4148"/>
        <end position="4157"/>
    </location>
</feature>
<evidence type="ECO:0000256" key="11">
    <source>
        <dbReference type="ARBA" id="ARBA00023180"/>
    </source>
</evidence>
<feature type="domain" description="Laminin G" evidence="16">
    <location>
        <begin position="3936"/>
        <end position="4112"/>
    </location>
</feature>
<dbReference type="Pfam" id="PF02210">
    <property type="entry name" value="Laminin_G_2"/>
    <property type="match status" value="1"/>
</dbReference>
<dbReference type="GO" id="GO:0009653">
    <property type="term" value="P:anatomical structure morphogenesis"/>
    <property type="evidence" value="ECO:0007669"/>
    <property type="project" value="UniProtKB-ARBA"/>
</dbReference>
<feature type="disulfide bond" evidence="13">
    <location>
        <begin position="4263"/>
        <end position="4272"/>
    </location>
</feature>
<feature type="domain" description="Cadherin" evidence="18">
    <location>
        <begin position="2487"/>
        <end position="2570"/>
    </location>
</feature>
<dbReference type="Proteomes" id="UP001186944">
    <property type="component" value="Unassembled WGS sequence"/>
</dbReference>
<feature type="domain" description="Cadherin" evidence="18">
    <location>
        <begin position="1747"/>
        <end position="1844"/>
    </location>
</feature>
<feature type="transmembrane region" description="Helical" evidence="15">
    <location>
        <begin position="61"/>
        <end position="84"/>
    </location>
</feature>
<feature type="domain" description="EGF-like" evidence="17">
    <location>
        <begin position="4237"/>
        <end position="4273"/>
    </location>
</feature>
<dbReference type="PROSITE" id="PS50268">
    <property type="entry name" value="CADHERIN_2"/>
    <property type="match status" value="33"/>
</dbReference>
<feature type="domain" description="Cadherin" evidence="18">
    <location>
        <begin position="1437"/>
        <end position="1535"/>
    </location>
</feature>
<dbReference type="FunFam" id="2.60.40.60:FF:000021">
    <property type="entry name" value="FAT atypical cadherin 1"/>
    <property type="match status" value="2"/>
</dbReference>
<dbReference type="FunFam" id="2.60.40.60:FF:000051">
    <property type="entry name" value="FAT atypical cadherin 1"/>
    <property type="match status" value="1"/>
</dbReference>
<evidence type="ECO:0000256" key="3">
    <source>
        <dbReference type="ARBA" id="ARBA00022692"/>
    </source>
</evidence>
<feature type="region of interest" description="Disordered" evidence="14">
    <location>
        <begin position="1"/>
        <end position="26"/>
    </location>
</feature>
<dbReference type="PROSITE" id="PS00232">
    <property type="entry name" value="CADHERIN_1"/>
    <property type="match status" value="13"/>
</dbReference>
<feature type="domain" description="Cadherin" evidence="18">
    <location>
        <begin position="432"/>
        <end position="538"/>
    </location>
</feature>
<evidence type="ECO:0000256" key="14">
    <source>
        <dbReference type="SAM" id="MobiDB-lite"/>
    </source>
</evidence>
<dbReference type="EMBL" id="VSWD01000006">
    <property type="protein sequence ID" value="KAK3099997.1"/>
    <property type="molecule type" value="Genomic_DNA"/>
</dbReference>
<keyword evidence="4" id="KW-0732">Signal</keyword>
<dbReference type="CDD" id="cd11304">
    <property type="entry name" value="Cadherin_repeat"/>
    <property type="match status" value="32"/>
</dbReference>
<feature type="region of interest" description="Disordered" evidence="14">
    <location>
        <begin position="4420"/>
        <end position="4455"/>
    </location>
</feature>
<dbReference type="FunFam" id="2.60.40.60:FF:000058">
    <property type="entry name" value="FAT atypical cadherin 3"/>
    <property type="match status" value="1"/>
</dbReference>
<evidence type="ECO:0000256" key="2">
    <source>
        <dbReference type="ARBA" id="ARBA00022536"/>
    </source>
</evidence>
<dbReference type="GO" id="GO:0005509">
    <property type="term" value="F:calcium ion binding"/>
    <property type="evidence" value="ECO:0007669"/>
    <property type="project" value="UniProtKB-UniRule"/>
</dbReference>
<evidence type="ECO:0000256" key="4">
    <source>
        <dbReference type="ARBA" id="ARBA00022729"/>
    </source>
</evidence>
<name>A0AA89C5C8_PINIB</name>
<dbReference type="PROSITE" id="PS50025">
    <property type="entry name" value="LAM_G_DOMAIN"/>
    <property type="match status" value="1"/>
</dbReference>
<feature type="domain" description="Cadherin" evidence="18">
    <location>
        <begin position="1350"/>
        <end position="1436"/>
    </location>
</feature>
<dbReference type="PROSITE" id="PS50026">
    <property type="entry name" value="EGF_3"/>
    <property type="match status" value="5"/>
</dbReference>
<feature type="domain" description="Cadherin" evidence="18">
    <location>
        <begin position="1008"/>
        <end position="1113"/>
    </location>
</feature>
<dbReference type="FunFam" id="2.60.40.60:FF:000026">
    <property type="entry name" value="FAT atypical cadherin 1"/>
    <property type="match status" value="2"/>
</dbReference>
<evidence type="ECO:0000259" key="17">
    <source>
        <dbReference type="PROSITE" id="PS50026"/>
    </source>
</evidence>
<dbReference type="SMART" id="SM00179">
    <property type="entry name" value="EGF_CA"/>
    <property type="match status" value="4"/>
</dbReference>
<dbReference type="PANTHER" id="PTHR24026">
    <property type="entry name" value="FAT ATYPICAL CADHERIN-RELATED"/>
    <property type="match status" value="1"/>
</dbReference>
<dbReference type="FunFam" id="2.60.40.60:FF:000064">
    <property type="entry name" value="FAT atypical cadherin 1"/>
    <property type="match status" value="1"/>
</dbReference>
<dbReference type="CDD" id="cd00110">
    <property type="entry name" value="LamG"/>
    <property type="match status" value="1"/>
</dbReference>
<reference evidence="19" key="1">
    <citation type="submission" date="2019-08" db="EMBL/GenBank/DDBJ databases">
        <title>The improved chromosome-level genome for the pearl oyster Pinctada fucata martensii using PacBio sequencing and Hi-C.</title>
        <authorList>
            <person name="Zheng Z."/>
        </authorList>
    </citation>
    <scope>NUCLEOTIDE SEQUENCE</scope>
    <source>
        <strain evidence="19">ZZ-2019</strain>
        <tissue evidence="19">Adductor muscle</tissue>
    </source>
</reference>
<feature type="domain" description="Cadherin" evidence="18">
    <location>
        <begin position="1845"/>
        <end position="1958"/>
    </location>
</feature>